<evidence type="ECO:0000256" key="2">
    <source>
        <dbReference type="ARBA" id="ARBA00022630"/>
    </source>
</evidence>
<dbReference type="GO" id="GO:0016614">
    <property type="term" value="F:oxidoreductase activity, acting on CH-OH group of donors"/>
    <property type="evidence" value="ECO:0007669"/>
    <property type="project" value="InterPro"/>
</dbReference>
<evidence type="ECO:0000259" key="7">
    <source>
        <dbReference type="Pfam" id="PF05199"/>
    </source>
</evidence>
<evidence type="ECO:0000313" key="9">
    <source>
        <dbReference type="Proteomes" id="UP000243799"/>
    </source>
</evidence>
<dbReference type="InterPro" id="IPR036188">
    <property type="entry name" value="FAD/NAD-bd_sf"/>
</dbReference>
<dbReference type="SUPFAM" id="SSF51905">
    <property type="entry name" value="FAD/NAD(P)-binding domain"/>
    <property type="match status" value="1"/>
</dbReference>
<gene>
    <name evidence="8" type="ORF">SAMN05216266_12224</name>
</gene>
<evidence type="ECO:0000256" key="3">
    <source>
        <dbReference type="ARBA" id="ARBA00022827"/>
    </source>
</evidence>
<dbReference type="Gene3D" id="3.50.50.60">
    <property type="entry name" value="FAD/NAD(P)-binding domain"/>
    <property type="match status" value="2"/>
</dbReference>
<keyword evidence="9" id="KW-1185">Reference proteome</keyword>
<organism evidence="8 9">
    <name type="scientific">Amycolatopsis marina</name>
    <dbReference type="NCBI Taxonomy" id="490629"/>
    <lineage>
        <taxon>Bacteria</taxon>
        <taxon>Bacillati</taxon>
        <taxon>Actinomycetota</taxon>
        <taxon>Actinomycetes</taxon>
        <taxon>Pseudonocardiales</taxon>
        <taxon>Pseudonocardiaceae</taxon>
        <taxon>Amycolatopsis</taxon>
    </lineage>
</organism>
<dbReference type="AlphaFoldDB" id="A0A1I1CC90"/>
<feature type="domain" description="Glucose-methanol-choline oxidoreductase N-terminal" evidence="6">
    <location>
        <begin position="204"/>
        <end position="329"/>
    </location>
</feature>
<dbReference type="RefSeq" id="WP_091677451.1">
    <property type="nucleotide sequence ID" value="NZ_FOKG01000022.1"/>
</dbReference>
<keyword evidence="4" id="KW-0560">Oxidoreductase</keyword>
<dbReference type="PANTHER" id="PTHR46056">
    <property type="entry name" value="LONG-CHAIN-ALCOHOL OXIDASE"/>
    <property type="match status" value="1"/>
</dbReference>
<dbReference type="Pfam" id="PF05834">
    <property type="entry name" value="Lycopene_cycl"/>
    <property type="match status" value="1"/>
</dbReference>
<name>A0A1I1CC90_9PSEU</name>
<proteinExistence type="inferred from homology"/>
<protein>
    <submittedName>
        <fullName evidence="8">Choline dehydrogenase</fullName>
    </submittedName>
</protein>
<evidence type="ECO:0000256" key="4">
    <source>
        <dbReference type="ARBA" id="ARBA00023002"/>
    </source>
</evidence>
<dbReference type="PANTHER" id="PTHR46056:SF12">
    <property type="entry name" value="LONG-CHAIN-ALCOHOL OXIDASE"/>
    <property type="match status" value="1"/>
</dbReference>
<keyword evidence="3" id="KW-0274">FAD</keyword>
<dbReference type="InterPro" id="IPR007867">
    <property type="entry name" value="GMC_OxRtase_C"/>
</dbReference>
<dbReference type="Pfam" id="PF00732">
    <property type="entry name" value="GMC_oxred_N"/>
    <property type="match status" value="1"/>
</dbReference>
<feature type="domain" description="Glucose-methanol-choline oxidoreductase C-terminal" evidence="7">
    <location>
        <begin position="434"/>
        <end position="551"/>
    </location>
</feature>
<evidence type="ECO:0000313" key="8">
    <source>
        <dbReference type="EMBL" id="SFB58370.1"/>
    </source>
</evidence>
<evidence type="ECO:0000259" key="6">
    <source>
        <dbReference type="Pfam" id="PF00732"/>
    </source>
</evidence>
<dbReference type="STRING" id="490629.SAMN05216266_12224"/>
<keyword evidence="2" id="KW-0285">Flavoprotein</keyword>
<evidence type="ECO:0000256" key="5">
    <source>
        <dbReference type="SAM" id="MobiDB-lite"/>
    </source>
</evidence>
<dbReference type="Pfam" id="PF05199">
    <property type="entry name" value="GMC_oxred_C"/>
    <property type="match status" value="1"/>
</dbReference>
<dbReference type="GO" id="GO:0050660">
    <property type="term" value="F:flavin adenine dinucleotide binding"/>
    <property type="evidence" value="ECO:0007669"/>
    <property type="project" value="InterPro"/>
</dbReference>
<evidence type="ECO:0000256" key="1">
    <source>
        <dbReference type="ARBA" id="ARBA00010790"/>
    </source>
</evidence>
<reference evidence="9" key="1">
    <citation type="submission" date="2016-10" db="EMBL/GenBank/DDBJ databases">
        <authorList>
            <person name="Varghese N."/>
            <person name="Submissions S."/>
        </authorList>
    </citation>
    <scope>NUCLEOTIDE SEQUENCE [LARGE SCALE GENOMIC DNA]</scope>
    <source>
        <strain evidence="9">CGMCC 4.3568</strain>
    </source>
</reference>
<dbReference type="InterPro" id="IPR000172">
    <property type="entry name" value="GMC_OxRdtase_N"/>
</dbReference>
<dbReference type="OrthoDB" id="9798604at2"/>
<feature type="region of interest" description="Disordered" evidence="5">
    <location>
        <begin position="167"/>
        <end position="191"/>
    </location>
</feature>
<dbReference type="Proteomes" id="UP000243799">
    <property type="component" value="Unassembled WGS sequence"/>
</dbReference>
<accession>A0A1I1CC90</accession>
<comment type="similarity">
    <text evidence="1">Belongs to the GMC oxidoreductase family.</text>
</comment>
<dbReference type="EMBL" id="FOKG01000022">
    <property type="protein sequence ID" value="SFB58370.1"/>
    <property type="molecule type" value="Genomic_DNA"/>
</dbReference>
<sequence length="591" mass="64429">MRDVIIIGAGGGGPVVAKELAARGLDVLLLEAGPRHANPRTEWTHFENDANNPLTGFFRLGPSDRSKPAWFREWPQNSFVWQVSGVGGTTQHYYGNSPRAYPGVFNDYTGADREQYDIAHRFPFGYAEMVPYFEWVEATLPVQTAAMGTKEQTWFRGCETLGIPVQTTKTTTGPSYRPQENAILQPGGNAGRTSDRDLLQYPKATGCTFCGYCFQGCMQPIAAPRNQFAKRSTDNSYVPMALTAEVWSAGGRPVELITDAYVTRVHTEQRQGGLAATGVTWRDNASGEEHREDARVVVMSGGCTENPRLWFNSGLPNPNDWVGRGYTDHHFDWLIGSFDGDTGNSKGPGSSARLEMPGYGGLENVGLPPALEAFAMTLSDSGIRGQYDNDNGSAGPWDGPAGRVIGPELKELLSGGIDTLLNALVITDDDVEPDNRVTLSAFPADEHGPVPKVSFRQRQRSARTLRNREFMARKAAELLRGAGAKKVYRINWAPLILHVQSSMRMGESAADSVLDANAESRAVRRLFIADNSALANSLGGPNPTLTTQAVATRTAEKIFQRYFGGDPWVRAESPVVSTDPRISVRLGELGL</sequence>